<dbReference type="Proteomes" id="UP000295685">
    <property type="component" value="Unassembled WGS sequence"/>
</dbReference>
<sequence>MELSDTNAFKNYAKKQEVEEAAKRDMLAAYGKFLEDCHYPVAKDGTVMDASYFVAHIGYHMVRMGWRPPGMDPAEPVIKKQKVVGPGVIEDAVKWVPMDAPDDPLEHLDTMTFAEISALPEDLKVEAARRLNKGRFDHDLADPEPSWQVTPNISITDEEPSGEDFLK</sequence>
<feature type="region of interest" description="Disordered" evidence="1">
    <location>
        <begin position="135"/>
        <end position="167"/>
    </location>
</feature>
<feature type="compositionally biased region" description="Acidic residues" evidence="1">
    <location>
        <begin position="156"/>
        <end position="167"/>
    </location>
</feature>
<dbReference type="AlphaFoldDB" id="A0A4R8SC22"/>
<proteinExistence type="predicted"/>
<gene>
    <name evidence="3" type="ORF">CCUG60883_01427</name>
    <name evidence="2" type="ORF">CCUG60885_04279</name>
</gene>
<dbReference type="InterPro" id="IPR021226">
    <property type="entry name" value="Phage_gene29"/>
</dbReference>
<evidence type="ECO:0000313" key="2">
    <source>
        <dbReference type="EMBL" id="TDZ92165.1"/>
    </source>
</evidence>
<evidence type="ECO:0000313" key="4">
    <source>
        <dbReference type="Proteomes" id="UP000294844"/>
    </source>
</evidence>
<protein>
    <submittedName>
        <fullName evidence="2">Uncharacterized protein</fullName>
    </submittedName>
</protein>
<dbReference type="Proteomes" id="UP000294844">
    <property type="component" value="Unassembled WGS sequence"/>
</dbReference>
<evidence type="ECO:0000313" key="5">
    <source>
        <dbReference type="Proteomes" id="UP000295685"/>
    </source>
</evidence>
<keyword evidence="4" id="KW-1185">Reference proteome</keyword>
<evidence type="ECO:0000256" key="1">
    <source>
        <dbReference type="SAM" id="MobiDB-lite"/>
    </source>
</evidence>
<accession>A0A4R8SC22</accession>
<comment type="caution">
    <text evidence="2">The sequence shown here is derived from an EMBL/GenBank/DDBJ whole genome shotgun (WGS) entry which is preliminary data.</text>
</comment>
<organism evidence="2 5">
    <name type="scientific">Mycobacteroides salmoniphilum</name>
    <dbReference type="NCBI Taxonomy" id="404941"/>
    <lineage>
        <taxon>Bacteria</taxon>
        <taxon>Bacillati</taxon>
        <taxon>Actinomycetota</taxon>
        <taxon>Actinomycetes</taxon>
        <taxon>Mycobacteriales</taxon>
        <taxon>Mycobacteriaceae</taxon>
        <taxon>Mycobacteroides</taxon>
    </lineage>
</organism>
<reference evidence="4 5" key="1">
    <citation type="journal article" date="2019" name="Sci. Rep.">
        <title>Extended insight into the Mycobacterium chelonae-abscessus complex through whole genome sequencing of Mycobacterium salmoniphilum outbreak and Mycobacterium salmoniphilum-like strains.</title>
        <authorList>
            <person name="Behra P.R.K."/>
            <person name="Das S."/>
            <person name="Pettersson B.M.F."/>
            <person name="Shirreff L."/>
            <person name="DuCote T."/>
            <person name="Jacobsson K.G."/>
            <person name="Ennis D.G."/>
            <person name="Kirsebom L.A."/>
        </authorList>
    </citation>
    <scope>NUCLEOTIDE SEQUENCE [LARGE SCALE GENOMIC DNA]</scope>
    <source>
        <strain evidence="3 4">CCUG 60883</strain>
        <strain evidence="2 5">CCUG 60885</strain>
    </source>
</reference>
<name>A0A4R8SC22_9MYCO</name>
<dbReference type="EMBL" id="PECK01000008">
    <property type="protein sequence ID" value="TDZ92165.1"/>
    <property type="molecule type" value="Genomic_DNA"/>
</dbReference>
<dbReference type="EMBL" id="PECM01000005">
    <property type="protein sequence ID" value="TEA07394.1"/>
    <property type="molecule type" value="Genomic_DNA"/>
</dbReference>
<evidence type="ECO:0000313" key="3">
    <source>
        <dbReference type="EMBL" id="TEA07394.1"/>
    </source>
</evidence>
<dbReference type="RefSeq" id="WP_234878870.1">
    <property type="nucleotide sequence ID" value="NZ_PECK01000008.1"/>
</dbReference>
<dbReference type="Pfam" id="PF10910">
    <property type="entry name" value="Phage_gene29"/>
    <property type="match status" value="1"/>
</dbReference>